<evidence type="ECO:0000313" key="2">
    <source>
        <dbReference type="EMBL" id="AGX87632.1"/>
    </source>
</evidence>
<feature type="transmembrane region" description="Helical" evidence="1">
    <location>
        <begin position="222"/>
        <end position="243"/>
    </location>
</feature>
<keyword evidence="3" id="KW-1185">Reference proteome</keyword>
<feature type="transmembrane region" description="Helical" evidence="1">
    <location>
        <begin position="28"/>
        <end position="46"/>
    </location>
</feature>
<feature type="transmembrane region" description="Helical" evidence="1">
    <location>
        <begin position="139"/>
        <end position="166"/>
    </location>
</feature>
<gene>
    <name evidence="2" type="ORF">Cenrod_1547</name>
</gene>
<feature type="transmembrane region" description="Helical" evidence="1">
    <location>
        <begin position="186"/>
        <end position="210"/>
    </location>
</feature>
<keyword evidence="1" id="KW-0812">Transmembrane</keyword>
<dbReference type="RefSeq" id="WP_022773379.1">
    <property type="nucleotide sequence ID" value="NC_022576.1"/>
</dbReference>
<keyword evidence="1" id="KW-1133">Transmembrane helix</keyword>
<dbReference type="Proteomes" id="UP000017184">
    <property type="component" value="Chromosome"/>
</dbReference>
<dbReference type="AlphaFoldDB" id="U5N8A3"/>
<name>U5N8A3_9BURK</name>
<evidence type="ECO:0000256" key="1">
    <source>
        <dbReference type="SAM" id="Phobius"/>
    </source>
</evidence>
<dbReference type="EMBL" id="CP004885">
    <property type="protein sequence ID" value="AGX87632.1"/>
    <property type="molecule type" value="Genomic_DNA"/>
</dbReference>
<dbReference type="STRING" id="946483.Cenrod_1547"/>
<dbReference type="HOGENOM" id="CLU_072075_2_0_4"/>
<accession>U5N8A3</accession>
<dbReference type="eggNOG" id="COG5473">
    <property type="taxonomic scope" value="Bacteria"/>
</dbReference>
<dbReference type="OrthoDB" id="5298483at2"/>
<proteinExistence type="predicted"/>
<reference evidence="2 3" key="1">
    <citation type="journal article" date="2013" name="Genome Biol.">
        <title>Genomic analysis reveals key aspects of prokaryotic symbiosis in the phototrophic consortium "Chlorochromatium aggregatum".</title>
        <authorList>
            <person name="Liu Z."/>
            <person name="Muller J."/>
            <person name="Li T."/>
            <person name="Alvey R.M."/>
            <person name="Vogl K."/>
            <person name="Frigaard N.U."/>
            <person name="Rockwell N.C."/>
            <person name="Boyd E.S."/>
            <person name="Tomsho L.P."/>
            <person name="Schuster S.C."/>
            <person name="Henke P."/>
            <person name="Rohde M."/>
            <person name="Overmann J."/>
            <person name="Bryant D.A."/>
        </authorList>
    </citation>
    <scope>NUCLEOTIDE SEQUENCE [LARGE SCALE GENOMIC DNA]</scope>
    <source>
        <strain evidence="2">CR</strain>
    </source>
</reference>
<evidence type="ECO:0008006" key="4">
    <source>
        <dbReference type="Google" id="ProtNLM"/>
    </source>
</evidence>
<keyword evidence="1" id="KW-0472">Membrane</keyword>
<organism evidence="2 3">
    <name type="scientific">Candidatus Symbiobacter mobilis CR</name>
    <dbReference type="NCBI Taxonomy" id="946483"/>
    <lineage>
        <taxon>Bacteria</taxon>
        <taxon>Pseudomonadati</taxon>
        <taxon>Pseudomonadota</taxon>
        <taxon>Betaproteobacteria</taxon>
        <taxon>Burkholderiales</taxon>
        <taxon>Comamonadaceae</taxon>
    </lineage>
</organism>
<dbReference type="InterPro" id="IPR047798">
    <property type="entry name" value="BPSS1780-like"/>
</dbReference>
<sequence>MKLGLVPAGTGLIWVRMGVLTVARHPATWMMLFLLFMAWMSLLTLLPWLGVPLAMAMLPGATLGLMVAARTLHEGAMPTLTTLFCGFVPASPATPGIWGIGLAYAAGALLAIGASSFVDGGQFAEVYLGNASPNADTPLFPAMWVFIALHIPLSWMTWHAPALVYWHRLPVAKSLFFSLVACARNVSAFLVFGLAWMGIMVLTITVLQLLGSMLGLAEPVRMLAFPALLLVASMFFCSLYFSYRDCFPQQTTGEWVVN</sequence>
<evidence type="ECO:0000313" key="3">
    <source>
        <dbReference type="Proteomes" id="UP000017184"/>
    </source>
</evidence>
<dbReference type="KEGG" id="cbx:Cenrod_1547"/>
<feature type="transmembrane region" description="Helical" evidence="1">
    <location>
        <begin position="97"/>
        <end position="118"/>
    </location>
</feature>
<protein>
    <recommendedName>
        <fullName evidence="4">Transmembrane protein</fullName>
    </recommendedName>
</protein>
<dbReference type="NCBIfam" id="NF041043">
    <property type="entry name" value="BPSS1780_fam"/>
    <property type="match status" value="1"/>
</dbReference>